<feature type="domain" description="Spermatogenesis-associated protein 20-like TRX" evidence="1">
    <location>
        <begin position="7"/>
        <end position="167"/>
    </location>
</feature>
<proteinExistence type="predicted"/>
<dbReference type="Gene3D" id="1.50.10.10">
    <property type="match status" value="1"/>
</dbReference>
<dbReference type="CDD" id="cd02955">
    <property type="entry name" value="SSP411"/>
    <property type="match status" value="1"/>
</dbReference>
<name>A0A9X2X7F0_9HYPH</name>
<evidence type="ECO:0000259" key="1">
    <source>
        <dbReference type="Pfam" id="PF03190"/>
    </source>
</evidence>
<dbReference type="Gene3D" id="3.40.30.10">
    <property type="entry name" value="Glutaredoxin"/>
    <property type="match status" value="1"/>
</dbReference>
<dbReference type="PANTHER" id="PTHR42899">
    <property type="entry name" value="SPERMATOGENESIS-ASSOCIATED PROTEIN 20"/>
    <property type="match status" value="1"/>
</dbReference>
<dbReference type="InterPro" id="IPR012341">
    <property type="entry name" value="6hp_glycosidase-like_sf"/>
</dbReference>
<dbReference type="PANTHER" id="PTHR42899:SF1">
    <property type="entry name" value="SPERMATOGENESIS-ASSOCIATED PROTEIN 20"/>
    <property type="match status" value="1"/>
</dbReference>
<dbReference type="SUPFAM" id="SSF48208">
    <property type="entry name" value="Six-hairpin glycosidases"/>
    <property type="match status" value="1"/>
</dbReference>
<dbReference type="GO" id="GO:0005975">
    <property type="term" value="P:carbohydrate metabolic process"/>
    <property type="evidence" value="ECO:0007669"/>
    <property type="project" value="InterPro"/>
</dbReference>
<keyword evidence="3" id="KW-1185">Reference proteome</keyword>
<organism evidence="2 3">
    <name type="scientific">Chelativorans petroleitrophicus</name>
    <dbReference type="NCBI Taxonomy" id="2975484"/>
    <lineage>
        <taxon>Bacteria</taxon>
        <taxon>Pseudomonadati</taxon>
        <taxon>Pseudomonadota</taxon>
        <taxon>Alphaproteobacteria</taxon>
        <taxon>Hyphomicrobiales</taxon>
        <taxon>Phyllobacteriaceae</taxon>
        <taxon>Chelativorans</taxon>
    </lineage>
</organism>
<sequence>MALPAKNLLGNETSPYLLQHRNNPVHWRAWSVEALQEAKALERPILLSIGYAACHWCHVMAHECFEDDEVAEVMNRLFVNIKVDREERPDIDQIYMTALGAMGEQGGWPLTMFLTPDAKPFWGGTYFPKTAKFGRPGFVEVMNAVHAAWQEKKQQLTRSAEALSAHVQKRLAPAGRTGHGLEPPLHALAGKIASAMDPQTGGLRGGPKFPNAPFLDLLWLDWLKHRSAEHRDAVLRTLRHMLSGGIYDHVGGGLARYSTDAHWLVPHFEKMLYDNAQLIRLACYAYGETNDQLFRMRIEETVDWMLREMRVEGGAFASSLDADSEGEEGKFYLWNRAQIEDVLGTEADELLAVYSLASPPGWEGDPILHRLDHPEPLPQEQERRLRELLNKLRERRDSRVRPARDDKMLVDWNGLAITALAIAGRQLDRSNWIEAASKAFRSVCESRQEGRLPHSIGGQKCLFPGIASDYAAMISAAVALHGALQDQQYIRQAEAWAEMLDRWHGDETRTGYYLTASDSPDVPIRIRGDVDEAIPSATAQIITALVQLSSASGNHAFYEKATQVAEAALARSLGQFSGQTGIVHAASIARQPLKLLMNDPSGETFVPVANRLPDPRRVDIVLGPEEGPAERQAGIIVDRTVPAAYLCIGQSCLPPFRDATTLEAALRSSLAGDHG</sequence>
<dbReference type="EMBL" id="JAODNV010000004">
    <property type="protein sequence ID" value="MCT8989132.1"/>
    <property type="molecule type" value="Genomic_DNA"/>
</dbReference>
<reference evidence="2" key="1">
    <citation type="submission" date="2022-08" db="EMBL/GenBank/DDBJ databases">
        <title>Chelativorans sichuanense sp. nov., a paraffin oil-degrading bacterium isolated from a mixture of oil-based drill cuttings and paddy soil.</title>
        <authorList>
            <person name="Yu J."/>
            <person name="Liu H."/>
            <person name="Chen Q."/>
        </authorList>
    </citation>
    <scope>NUCLEOTIDE SEQUENCE</scope>
    <source>
        <strain evidence="2">SCAU 2101</strain>
    </source>
</reference>
<dbReference type="InterPro" id="IPR024705">
    <property type="entry name" value="Ssp411"/>
</dbReference>
<evidence type="ECO:0000313" key="3">
    <source>
        <dbReference type="Proteomes" id="UP001149009"/>
    </source>
</evidence>
<dbReference type="PIRSF" id="PIRSF006402">
    <property type="entry name" value="UCP006402_thioredoxin"/>
    <property type="match status" value="1"/>
</dbReference>
<protein>
    <submittedName>
        <fullName evidence="2">Thioredoxin domain-containing protein</fullName>
    </submittedName>
</protein>
<dbReference type="AlphaFoldDB" id="A0A9X2X7F0"/>
<dbReference type="RefSeq" id="WP_261513816.1">
    <property type="nucleotide sequence ID" value="NZ_JAODNV010000004.1"/>
</dbReference>
<dbReference type="Proteomes" id="UP001149009">
    <property type="component" value="Unassembled WGS sequence"/>
</dbReference>
<dbReference type="SUPFAM" id="SSF52833">
    <property type="entry name" value="Thioredoxin-like"/>
    <property type="match status" value="1"/>
</dbReference>
<dbReference type="InterPro" id="IPR008928">
    <property type="entry name" value="6-hairpin_glycosidase_sf"/>
</dbReference>
<comment type="caution">
    <text evidence="2">The sequence shown here is derived from an EMBL/GenBank/DDBJ whole genome shotgun (WGS) entry which is preliminary data.</text>
</comment>
<dbReference type="Pfam" id="PF03190">
    <property type="entry name" value="Thioredox_DsbH"/>
    <property type="match status" value="1"/>
</dbReference>
<accession>A0A9X2X7F0</accession>
<dbReference type="InterPro" id="IPR004879">
    <property type="entry name" value="Ssp411-like_TRX"/>
</dbReference>
<dbReference type="InterPro" id="IPR036249">
    <property type="entry name" value="Thioredoxin-like_sf"/>
</dbReference>
<gene>
    <name evidence="2" type="ORF">NYR54_02310</name>
</gene>
<evidence type="ECO:0000313" key="2">
    <source>
        <dbReference type="EMBL" id="MCT8989132.1"/>
    </source>
</evidence>